<dbReference type="GO" id="GO:0005319">
    <property type="term" value="F:lipid transporter activity"/>
    <property type="evidence" value="ECO:0007669"/>
    <property type="project" value="TreeGrafter"/>
</dbReference>
<dbReference type="AlphaFoldDB" id="A0AAV5WVM8"/>
<dbReference type="Pfam" id="PF12698">
    <property type="entry name" value="ABC2_membrane_3"/>
    <property type="match status" value="1"/>
</dbReference>
<proteinExistence type="predicted"/>
<evidence type="ECO:0000256" key="1">
    <source>
        <dbReference type="ARBA" id="ARBA00004141"/>
    </source>
</evidence>
<evidence type="ECO:0000313" key="9">
    <source>
        <dbReference type="Proteomes" id="UP001432322"/>
    </source>
</evidence>
<evidence type="ECO:0000256" key="5">
    <source>
        <dbReference type="SAM" id="MobiDB-lite"/>
    </source>
</evidence>
<feature type="domain" description="ABC transporter" evidence="7">
    <location>
        <begin position="260"/>
        <end position="436"/>
    </location>
</feature>
<dbReference type="SUPFAM" id="SSF52540">
    <property type="entry name" value="P-loop containing nucleoside triphosphate hydrolases"/>
    <property type="match status" value="1"/>
</dbReference>
<protein>
    <recommendedName>
        <fullName evidence="7">ABC transporter domain-containing protein</fullName>
    </recommendedName>
</protein>
<comment type="subcellular location">
    <subcellularLocation>
        <location evidence="1">Membrane</location>
        <topology evidence="1">Multi-pass membrane protein</topology>
    </subcellularLocation>
</comment>
<dbReference type="GO" id="GO:0016887">
    <property type="term" value="F:ATP hydrolysis activity"/>
    <property type="evidence" value="ECO:0007669"/>
    <property type="project" value="InterPro"/>
</dbReference>
<dbReference type="InterPro" id="IPR003439">
    <property type="entry name" value="ABC_transporter-like_ATP-bd"/>
</dbReference>
<feature type="transmembrane region" description="Helical" evidence="6">
    <location>
        <begin position="15"/>
        <end position="36"/>
    </location>
</feature>
<feature type="transmembrane region" description="Helical" evidence="6">
    <location>
        <begin position="179"/>
        <end position="198"/>
    </location>
</feature>
<keyword evidence="3 6" id="KW-1133">Transmembrane helix</keyword>
<evidence type="ECO:0000256" key="4">
    <source>
        <dbReference type="ARBA" id="ARBA00023136"/>
    </source>
</evidence>
<accession>A0AAV5WVM8</accession>
<dbReference type="InterPro" id="IPR026082">
    <property type="entry name" value="ABCA"/>
</dbReference>
<organism evidence="8 9">
    <name type="scientific">Pristionchus fissidentatus</name>
    <dbReference type="NCBI Taxonomy" id="1538716"/>
    <lineage>
        <taxon>Eukaryota</taxon>
        <taxon>Metazoa</taxon>
        <taxon>Ecdysozoa</taxon>
        <taxon>Nematoda</taxon>
        <taxon>Chromadorea</taxon>
        <taxon>Rhabditida</taxon>
        <taxon>Rhabditina</taxon>
        <taxon>Diplogasteromorpha</taxon>
        <taxon>Diplogasteroidea</taxon>
        <taxon>Neodiplogasteridae</taxon>
        <taxon>Pristionchus</taxon>
    </lineage>
</organism>
<feature type="transmembrane region" description="Helical" evidence="6">
    <location>
        <begin position="93"/>
        <end position="111"/>
    </location>
</feature>
<dbReference type="Pfam" id="PF00005">
    <property type="entry name" value="ABC_tran"/>
    <property type="match status" value="1"/>
</dbReference>
<reference evidence="8" key="1">
    <citation type="submission" date="2023-10" db="EMBL/GenBank/DDBJ databases">
        <title>Genome assembly of Pristionchus species.</title>
        <authorList>
            <person name="Yoshida K."/>
            <person name="Sommer R.J."/>
        </authorList>
    </citation>
    <scope>NUCLEOTIDE SEQUENCE</scope>
    <source>
        <strain evidence="8">RS5133</strain>
    </source>
</reference>
<evidence type="ECO:0000256" key="3">
    <source>
        <dbReference type="ARBA" id="ARBA00022989"/>
    </source>
</evidence>
<evidence type="ECO:0000313" key="8">
    <source>
        <dbReference type="EMBL" id="GMT36229.1"/>
    </source>
</evidence>
<evidence type="ECO:0000256" key="2">
    <source>
        <dbReference type="ARBA" id="ARBA00022692"/>
    </source>
</evidence>
<dbReference type="InterPro" id="IPR013525">
    <property type="entry name" value="ABC2_TM"/>
</dbReference>
<dbReference type="GO" id="GO:0016020">
    <property type="term" value="C:membrane"/>
    <property type="evidence" value="ECO:0007669"/>
    <property type="project" value="UniProtKB-SubCell"/>
</dbReference>
<name>A0AAV5WVM8_9BILA</name>
<feature type="non-terminal residue" evidence="8">
    <location>
        <position position="436"/>
    </location>
</feature>
<gene>
    <name evidence="8" type="ORF">PFISCL1PPCAC_27527</name>
</gene>
<evidence type="ECO:0000256" key="6">
    <source>
        <dbReference type="SAM" id="Phobius"/>
    </source>
</evidence>
<feature type="compositionally biased region" description="Basic and acidic residues" evidence="5">
    <location>
        <begin position="217"/>
        <end position="227"/>
    </location>
</feature>
<keyword evidence="9" id="KW-1185">Reference proteome</keyword>
<dbReference type="FunFam" id="3.40.50.300:FF:001598">
    <property type="entry name" value="ABC transporter ced-7"/>
    <property type="match status" value="1"/>
</dbReference>
<keyword evidence="4 6" id="KW-0472">Membrane</keyword>
<keyword evidence="2 6" id="KW-0812">Transmembrane</keyword>
<dbReference type="GO" id="GO:0140359">
    <property type="term" value="F:ABC-type transporter activity"/>
    <property type="evidence" value="ECO:0007669"/>
    <property type="project" value="InterPro"/>
</dbReference>
<dbReference type="GO" id="GO:0005524">
    <property type="term" value="F:ATP binding"/>
    <property type="evidence" value="ECO:0007669"/>
    <property type="project" value="InterPro"/>
</dbReference>
<dbReference type="Proteomes" id="UP001432322">
    <property type="component" value="Unassembled WGS sequence"/>
</dbReference>
<dbReference type="PROSITE" id="PS50893">
    <property type="entry name" value="ABC_TRANSPORTER_2"/>
    <property type="match status" value="1"/>
</dbReference>
<sequence length="436" mass="48923">RKPNFHYDPVIMEKVCLFVLFTLMINAISRHIRVYVIEAENGYDHQQILTGVSPFLYWLGHFIVDSCLFAIVYTYMFILCCIFDFAANIFKDLLFEIVLCFFVTIVQIAIIKRCFKSKNTANSTVSSILTFSLMLLLPVYLRIQEEIPQFSLESSFLLFVNPFLAVFIYQIQIPVGAPGIYSILFGQLVIFGSIFFCLENRSLRKFVARTLHHSRRERREDNRRVESGGDIEMQPLSSQTKADDEMGVEAKPNGAKTLALDVDNIKKKYGKTMAVRGVSFAVDTNECFGMLGHNGAGKSTVFNILTGKIFADSGEATVSDVDCTKPAHIGYCPQVDALINQLYGREHLIVLAALHGFANPHKVADILLACVGMEKHCNKRFKELSGGQKRKLSVLASILATSKVIILDEPTSSIDAMVRNDIWNLLNTIRDSTNTA</sequence>
<feature type="transmembrane region" description="Helical" evidence="6">
    <location>
        <begin position="155"/>
        <end position="173"/>
    </location>
</feature>
<feature type="transmembrane region" description="Helical" evidence="6">
    <location>
        <begin position="123"/>
        <end position="143"/>
    </location>
</feature>
<dbReference type="PANTHER" id="PTHR19229">
    <property type="entry name" value="ATP-BINDING CASSETTE TRANSPORTER SUBFAMILY A ABCA"/>
    <property type="match status" value="1"/>
</dbReference>
<evidence type="ECO:0000259" key="7">
    <source>
        <dbReference type="PROSITE" id="PS50893"/>
    </source>
</evidence>
<dbReference type="InterPro" id="IPR027417">
    <property type="entry name" value="P-loop_NTPase"/>
</dbReference>
<dbReference type="InterPro" id="IPR017871">
    <property type="entry name" value="ABC_transporter-like_CS"/>
</dbReference>
<dbReference type="PROSITE" id="PS00211">
    <property type="entry name" value="ABC_TRANSPORTER_1"/>
    <property type="match status" value="1"/>
</dbReference>
<dbReference type="EMBL" id="BTSY01000007">
    <property type="protein sequence ID" value="GMT36229.1"/>
    <property type="molecule type" value="Genomic_DNA"/>
</dbReference>
<feature type="non-terminal residue" evidence="8">
    <location>
        <position position="1"/>
    </location>
</feature>
<dbReference type="Gene3D" id="3.40.50.300">
    <property type="entry name" value="P-loop containing nucleotide triphosphate hydrolases"/>
    <property type="match status" value="1"/>
</dbReference>
<feature type="transmembrane region" description="Helical" evidence="6">
    <location>
        <begin position="56"/>
        <end position="86"/>
    </location>
</feature>
<comment type="caution">
    <text evidence="8">The sequence shown here is derived from an EMBL/GenBank/DDBJ whole genome shotgun (WGS) entry which is preliminary data.</text>
</comment>
<feature type="region of interest" description="Disordered" evidence="5">
    <location>
        <begin position="217"/>
        <end position="248"/>
    </location>
</feature>
<dbReference type="PANTHER" id="PTHR19229:SF260">
    <property type="entry name" value="ABC TRANSPORTER DOMAIN-CONTAINING PROTEIN"/>
    <property type="match status" value="1"/>
</dbReference>